<keyword evidence="2" id="KW-0479">Metal-binding</keyword>
<comment type="caution">
    <text evidence="8">The sequence shown here is derived from an EMBL/GenBank/DDBJ whole genome shotgun (WGS) entry which is preliminary data.</text>
</comment>
<dbReference type="EMBL" id="CAJMWT010001466">
    <property type="protein sequence ID" value="CAE6403748.1"/>
    <property type="molecule type" value="Genomic_DNA"/>
</dbReference>
<gene>
    <name evidence="8" type="ORF">RDB_LOCUS38177</name>
</gene>
<evidence type="ECO:0000256" key="6">
    <source>
        <dbReference type="SAM" id="MobiDB-lite"/>
    </source>
</evidence>
<sequence length="836" mass="93283">MHAPSLESTQPPNPGPGPARKRGRPPGDKSKQPKRSRTQATEAGIGPSTRSTQPVQIGLSIAEEAAQSIPTLYTELHAKKPEKSKSSPELTGGCDCWALVLGTNHASEPDQAAKEAMRSAATAHLKVAPSSLRRPTNQYSRLLCILCFLLYDKWHTWSNTNGGSTDGPRAHITKTFPHKYMASCQRIGYQPRERDKLKSRSLEVVSDEITEDTTARYIAELIAEQDLAFNIVNSATFRRLLCYIGQNNITAEDIPDRRIVKQAAAELSQEEKNRIKLDMKLGTITLDNASNNDTMMEQLEFLMHEAGYVLFDKEGNRVRCFPHIVNLAVIAFRDALEESGDKYYNHQISQNHQPSQITLDYLTALKARPDNRCREIVKALRHGQRKRAFQKLIKEGNAAGLWKIDQKEVQRTEHEGGTFTEEVRLIKVTIQLKIRNLLLDCKTRWSSTRDMISCFLELYPAICHFIMENKESLGSYAFSHREFEVLTHIMKVFDVAHRAQALLSSEQTPTLALAFPVYLKMLRDWKDLAKDYGALSYAIKAAMEKIQLYMDKSRTSPIHIIAMFINPGIKYTLIDRIGSKEDKQDARKVVNRFMMKYAESQDQEAELAAGSSLATEASSALGRGAMNLFLHNEASSGFSGSPLYIPGGVTPPCSPTRDSTIFPSVTPARATSSALIPMISPARAAANRRENAIALEHDAYLAAPLWPLEKLGKVDMVNHWNMQKTLPILQAISRDVLPVQASSVSSERVFSSSKNTCTLARNKLGADTVEMLQILKYSLRQRYRLAKLDSEPPVMHGSEQSRVPDELSGKSLDLMACLGDDWGDAAILDADDNVLL</sequence>
<evidence type="ECO:0000259" key="7">
    <source>
        <dbReference type="Pfam" id="PF05699"/>
    </source>
</evidence>
<evidence type="ECO:0000256" key="5">
    <source>
        <dbReference type="ARBA" id="ARBA00023242"/>
    </source>
</evidence>
<dbReference type="Pfam" id="PF05699">
    <property type="entry name" value="Dimer_Tnp_hAT"/>
    <property type="match status" value="1"/>
</dbReference>
<dbReference type="PANTHER" id="PTHR46481">
    <property type="entry name" value="ZINC FINGER BED DOMAIN-CONTAINING PROTEIN 4"/>
    <property type="match status" value="1"/>
</dbReference>
<dbReference type="SUPFAM" id="SSF53098">
    <property type="entry name" value="Ribonuclease H-like"/>
    <property type="match status" value="1"/>
</dbReference>
<evidence type="ECO:0000313" key="8">
    <source>
        <dbReference type="EMBL" id="CAE6403748.1"/>
    </source>
</evidence>
<evidence type="ECO:0000313" key="9">
    <source>
        <dbReference type="Proteomes" id="UP000663843"/>
    </source>
</evidence>
<evidence type="ECO:0000256" key="1">
    <source>
        <dbReference type="ARBA" id="ARBA00004123"/>
    </source>
</evidence>
<keyword evidence="4" id="KW-0862">Zinc</keyword>
<reference evidence="8" key="1">
    <citation type="submission" date="2021-01" db="EMBL/GenBank/DDBJ databases">
        <authorList>
            <person name="Kaushik A."/>
        </authorList>
    </citation>
    <scope>NUCLEOTIDE SEQUENCE</scope>
    <source>
        <strain evidence="8">AG2-2IIIB</strain>
    </source>
</reference>
<dbReference type="InterPro" id="IPR012337">
    <property type="entry name" value="RNaseH-like_sf"/>
</dbReference>
<dbReference type="GO" id="GO:0005634">
    <property type="term" value="C:nucleus"/>
    <property type="evidence" value="ECO:0007669"/>
    <property type="project" value="UniProtKB-SubCell"/>
</dbReference>
<organism evidence="8 9">
    <name type="scientific">Rhizoctonia solani</name>
    <dbReference type="NCBI Taxonomy" id="456999"/>
    <lineage>
        <taxon>Eukaryota</taxon>
        <taxon>Fungi</taxon>
        <taxon>Dikarya</taxon>
        <taxon>Basidiomycota</taxon>
        <taxon>Agaricomycotina</taxon>
        <taxon>Agaricomycetes</taxon>
        <taxon>Cantharellales</taxon>
        <taxon>Ceratobasidiaceae</taxon>
        <taxon>Rhizoctonia</taxon>
    </lineage>
</organism>
<dbReference type="Proteomes" id="UP000663843">
    <property type="component" value="Unassembled WGS sequence"/>
</dbReference>
<dbReference type="InterPro" id="IPR008906">
    <property type="entry name" value="HATC_C_dom"/>
</dbReference>
<keyword evidence="5" id="KW-0539">Nucleus</keyword>
<dbReference type="AlphaFoldDB" id="A0A8H2WQD1"/>
<dbReference type="GO" id="GO:0046983">
    <property type="term" value="F:protein dimerization activity"/>
    <property type="evidence" value="ECO:0007669"/>
    <property type="project" value="InterPro"/>
</dbReference>
<dbReference type="GO" id="GO:0008270">
    <property type="term" value="F:zinc ion binding"/>
    <property type="evidence" value="ECO:0007669"/>
    <property type="project" value="UniProtKB-KW"/>
</dbReference>
<accession>A0A8H2WQD1</accession>
<dbReference type="InterPro" id="IPR052035">
    <property type="entry name" value="ZnF_BED_domain_contain"/>
</dbReference>
<proteinExistence type="predicted"/>
<dbReference type="PANTHER" id="PTHR46481:SF10">
    <property type="entry name" value="ZINC FINGER BED DOMAIN-CONTAINING PROTEIN 39"/>
    <property type="match status" value="1"/>
</dbReference>
<protein>
    <recommendedName>
        <fullName evidence="7">HAT C-terminal dimerisation domain-containing protein</fullName>
    </recommendedName>
</protein>
<comment type="subcellular location">
    <subcellularLocation>
        <location evidence="1">Nucleus</location>
    </subcellularLocation>
</comment>
<keyword evidence="3" id="KW-0863">Zinc-finger</keyword>
<feature type="compositionally biased region" description="Polar residues" evidence="6">
    <location>
        <begin position="1"/>
        <end position="10"/>
    </location>
</feature>
<feature type="region of interest" description="Disordered" evidence="6">
    <location>
        <begin position="1"/>
        <end position="54"/>
    </location>
</feature>
<evidence type="ECO:0000256" key="4">
    <source>
        <dbReference type="ARBA" id="ARBA00022833"/>
    </source>
</evidence>
<evidence type="ECO:0000256" key="2">
    <source>
        <dbReference type="ARBA" id="ARBA00022723"/>
    </source>
</evidence>
<feature type="domain" description="HAT C-terminal dimerisation" evidence="7">
    <location>
        <begin position="697"/>
        <end position="777"/>
    </location>
</feature>
<name>A0A8H2WQD1_9AGAM</name>
<evidence type="ECO:0000256" key="3">
    <source>
        <dbReference type="ARBA" id="ARBA00022771"/>
    </source>
</evidence>